<dbReference type="EMBL" id="RFFG01000099">
    <property type="protein sequence ID" value="RMI37778.1"/>
    <property type="molecule type" value="Genomic_DNA"/>
</dbReference>
<keyword evidence="2" id="KW-1185">Reference proteome</keyword>
<organism evidence="1 2">
    <name type="scientific">Actinomadura harenae</name>
    <dbReference type="NCBI Taxonomy" id="2483351"/>
    <lineage>
        <taxon>Bacteria</taxon>
        <taxon>Bacillati</taxon>
        <taxon>Actinomycetota</taxon>
        <taxon>Actinomycetes</taxon>
        <taxon>Streptosporangiales</taxon>
        <taxon>Thermomonosporaceae</taxon>
        <taxon>Actinomadura</taxon>
    </lineage>
</organism>
<dbReference type="InterPro" id="IPR011989">
    <property type="entry name" value="ARM-like"/>
</dbReference>
<dbReference type="AlphaFoldDB" id="A0A3M2LSD9"/>
<sequence length="500" mass="53681">MLDALVRRANADGHGDDAKALADLISELPADDATGAAVLEALQGATPRTWARLDERLRNDDIYRNGHVHGRRAASKARLTSEIGLLRALCSADGRVREMALRRRVDMSRLLPVVVLRAADWAGPVADRARALLPGLLRDALGSADARAVTAVGMAAHLAGRRRGDVVLGLVTDLLADASPEALAAVRGADDRHARRLAYRIWLDGPDVEARGVLDAMLAEGDNVCRAWCGRFLVERVVAGGCPDLVEPLLSAGSGVLRAMALDALVRSGRPERGRECLGDRSAAVRSVAQWAVRRLGEDPASLYREALASYVDDGTAAVAGAILGSGECGGREDVAVVEPFLRHARPRVRAAAVRTIASLGGRDGWPVLLTDPAPVVVRTVGREVIAREVIVPVEELRGLLRSAGPLHVRRAAHLLLAWHGTWTRLEADLWLLAVHDPDLGPAARSDLHIWLDRDARAVYGRPPAGVGEELARLVRVAGGELREGAERRLRWQLGLARES</sequence>
<dbReference type="Proteomes" id="UP000282674">
    <property type="component" value="Unassembled WGS sequence"/>
</dbReference>
<dbReference type="SUPFAM" id="SSF48371">
    <property type="entry name" value="ARM repeat"/>
    <property type="match status" value="1"/>
</dbReference>
<dbReference type="InterPro" id="IPR016024">
    <property type="entry name" value="ARM-type_fold"/>
</dbReference>
<gene>
    <name evidence="1" type="ORF">EBO15_34920</name>
</gene>
<evidence type="ECO:0000313" key="2">
    <source>
        <dbReference type="Proteomes" id="UP000282674"/>
    </source>
</evidence>
<comment type="caution">
    <text evidence="1">The sequence shown here is derived from an EMBL/GenBank/DDBJ whole genome shotgun (WGS) entry which is preliminary data.</text>
</comment>
<accession>A0A3M2LSD9</accession>
<protein>
    <recommendedName>
        <fullName evidence="3">HEAT repeat domain-containing protein</fullName>
    </recommendedName>
</protein>
<proteinExistence type="predicted"/>
<evidence type="ECO:0000313" key="1">
    <source>
        <dbReference type="EMBL" id="RMI37778.1"/>
    </source>
</evidence>
<name>A0A3M2LSD9_9ACTN</name>
<dbReference type="Gene3D" id="1.25.10.10">
    <property type="entry name" value="Leucine-rich Repeat Variant"/>
    <property type="match status" value="1"/>
</dbReference>
<evidence type="ECO:0008006" key="3">
    <source>
        <dbReference type="Google" id="ProtNLM"/>
    </source>
</evidence>
<reference evidence="1 2" key="1">
    <citation type="submission" date="2018-10" db="EMBL/GenBank/DDBJ databases">
        <title>Isolation from soil.</title>
        <authorList>
            <person name="Hu J."/>
        </authorList>
    </citation>
    <scope>NUCLEOTIDE SEQUENCE [LARGE SCALE GENOMIC DNA]</scope>
    <source>
        <strain evidence="1 2">NEAU-Ht49</strain>
    </source>
</reference>